<evidence type="ECO:0000259" key="4">
    <source>
        <dbReference type="PROSITE" id="PS01124"/>
    </source>
</evidence>
<evidence type="ECO:0000256" key="1">
    <source>
        <dbReference type="ARBA" id="ARBA00023015"/>
    </source>
</evidence>
<dbReference type="Pfam" id="PF20240">
    <property type="entry name" value="DUF6597"/>
    <property type="match status" value="1"/>
</dbReference>
<protein>
    <recommendedName>
        <fullName evidence="4">HTH araC/xylS-type domain-containing protein</fullName>
    </recommendedName>
</protein>
<dbReference type="InterPro" id="IPR018060">
    <property type="entry name" value="HTH_AraC"/>
</dbReference>
<dbReference type="EMBL" id="PDUD01000019">
    <property type="protein sequence ID" value="PHN05943.1"/>
    <property type="molecule type" value="Genomic_DNA"/>
</dbReference>
<dbReference type="GO" id="GO:0043565">
    <property type="term" value="F:sequence-specific DNA binding"/>
    <property type="evidence" value="ECO:0007669"/>
    <property type="project" value="InterPro"/>
</dbReference>
<organism evidence="5 6">
    <name type="scientific">Flavilitoribacter nigricans (strain ATCC 23147 / DSM 23189 / NBRC 102662 / NCIMB 1420 / SS-2)</name>
    <name type="common">Lewinella nigricans</name>
    <dbReference type="NCBI Taxonomy" id="1122177"/>
    <lineage>
        <taxon>Bacteria</taxon>
        <taxon>Pseudomonadati</taxon>
        <taxon>Bacteroidota</taxon>
        <taxon>Saprospiria</taxon>
        <taxon>Saprospirales</taxon>
        <taxon>Lewinellaceae</taxon>
        <taxon>Flavilitoribacter</taxon>
    </lineage>
</organism>
<dbReference type="OrthoDB" id="323290at2"/>
<keyword evidence="6" id="KW-1185">Reference proteome</keyword>
<keyword evidence="2" id="KW-0238">DNA-binding</keyword>
<evidence type="ECO:0000313" key="6">
    <source>
        <dbReference type="Proteomes" id="UP000223913"/>
    </source>
</evidence>
<feature type="domain" description="HTH araC/xylS-type" evidence="4">
    <location>
        <begin position="160"/>
        <end position="261"/>
    </location>
</feature>
<proteinExistence type="predicted"/>
<gene>
    <name evidence="5" type="ORF">CRP01_13265</name>
</gene>
<dbReference type="PANTHER" id="PTHR46796">
    <property type="entry name" value="HTH-TYPE TRANSCRIPTIONAL ACTIVATOR RHAS-RELATED"/>
    <property type="match status" value="1"/>
</dbReference>
<keyword evidence="3" id="KW-0804">Transcription</keyword>
<dbReference type="RefSeq" id="WP_099150536.1">
    <property type="nucleotide sequence ID" value="NZ_PDUD01000019.1"/>
</dbReference>
<evidence type="ECO:0000256" key="3">
    <source>
        <dbReference type="ARBA" id="ARBA00023163"/>
    </source>
</evidence>
<name>A0A2D0NDV2_FLAN2</name>
<dbReference type="InterPro" id="IPR050204">
    <property type="entry name" value="AraC_XylS_family_regulators"/>
</dbReference>
<keyword evidence="1" id="KW-0805">Transcription regulation</keyword>
<accession>A0A2D0NDV2</accession>
<dbReference type="GO" id="GO:0003700">
    <property type="term" value="F:DNA-binding transcription factor activity"/>
    <property type="evidence" value="ECO:0007669"/>
    <property type="project" value="InterPro"/>
</dbReference>
<dbReference type="AlphaFoldDB" id="A0A2D0NDV2"/>
<dbReference type="Gene3D" id="1.10.10.60">
    <property type="entry name" value="Homeodomain-like"/>
    <property type="match status" value="1"/>
</dbReference>
<evidence type="ECO:0000256" key="2">
    <source>
        <dbReference type="ARBA" id="ARBA00023125"/>
    </source>
</evidence>
<dbReference type="InterPro" id="IPR046532">
    <property type="entry name" value="DUF6597"/>
</dbReference>
<evidence type="ECO:0000313" key="5">
    <source>
        <dbReference type="EMBL" id="PHN05943.1"/>
    </source>
</evidence>
<dbReference type="Proteomes" id="UP000223913">
    <property type="component" value="Unassembled WGS sequence"/>
</dbReference>
<reference evidence="5 6" key="1">
    <citation type="submission" date="2017-10" db="EMBL/GenBank/DDBJ databases">
        <title>The draft genome sequence of Lewinella nigricans NBRC 102662.</title>
        <authorList>
            <person name="Wang K."/>
        </authorList>
    </citation>
    <scope>NUCLEOTIDE SEQUENCE [LARGE SCALE GENOMIC DNA]</scope>
    <source>
        <strain evidence="5 6">NBRC 102662</strain>
    </source>
</reference>
<sequence>MQYREFLPEPFLTRQVESIWEMQLMPNMVNNTFENLSPDCTFDLIICPNPVWVQFIHKGRWEKLPAAATLIGQRSSGLRFHVLQPTRLLGIRFKPFAFANRLTIPLYKLTDQLVPLSRVFPDTPGNFADTILQEKDPVARVEKMQTFLSILFREHWEVDENFRAQLNFILNRKGLVRICDLTTEFETSKVTLSQHFLKKMGLTPKKVSRIWRLNYFLQVQNEQKLANLTAMGLEVGYYDQAHCIKEFQSFFNHSPLPYFQYNGSLLRISQGIINRRFSNYYDPRA</sequence>
<dbReference type="PROSITE" id="PS01124">
    <property type="entry name" value="HTH_ARAC_FAMILY_2"/>
    <property type="match status" value="1"/>
</dbReference>
<comment type="caution">
    <text evidence="5">The sequence shown here is derived from an EMBL/GenBank/DDBJ whole genome shotgun (WGS) entry which is preliminary data.</text>
</comment>